<comment type="caution">
    <text evidence="1">The sequence shown here is derived from an EMBL/GenBank/DDBJ whole genome shotgun (WGS) entry which is preliminary data.</text>
</comment>
<sequence>MRKLLILLSFISLAATCQDKKSSDAKTENPCDPDIMCTMVFATVDVQIVNEAGEPVKFDKYYSVIDGEIINLQEQDDYQQENGYYPVATDNEMSKVDFEGTEVEFVGEKNGKEIISTKMIIGKDCCHIQKISGDETIVVFSSDSDN</sequence>
<protein>
    <submittedName>
        <fullName evidence="1">Uncharacterized protein</fullName>
    </submittedName>
</protein>
<proteinExistence type="predicted"/>
<keyword evidence="2" id="KW-1185">Reference proteome</keyword>
<dbReference type="EMBL" id="JAEQBW010000006">
    <property type="protein sequence ID" value="MBK6266226.1"/>
    <property type="molecule type" value="Genomic_DNA"/>
</dbReference>
<reference evidence="1" key="1">
    <citation type="submission" date="2021-01" db="EMBL/GenBank/DDBJ databases">
        <title>Marivirga aurantiaca sp. nov., isolated from intertidal surface sediments.</title>
        <authorList>
            <person name="Zhang M."/>
        </authorList>
    </citation>
    <scope>NUCLEOTIDE SEQUENCE</scope>
    <source>
        <strain evidence="1">S37H4</strain>
    </source>
</reference>
<gene>
    <name evidence="1" type="ORF">JKA74_14365</name>
</gene>
<evidence type="ECO:0000313" key="1">
    <source>
        <dbReference type="EMBL" id="MBK6266226.1"/>
    </source>
</evidence>
<organism evidence="1 2">
    <name type="scientific">Marivirga aurantiaca</name>
    <dbReference type="NCBI Taxonomy" id="2802615"/>
    <lineage>
        <taxon>Bacteria</taxon>
        <taxon>Pseudomonadati</taxon>
        <taxon>Bacteroidota</taxon>
        <taxon>Cytophagia</taxon>
        <taxon>Cytophagales</taxon>
        <taxon>Marivirgaceae</taxon>
        <taxon>Marivirga</taxon>
    </lineage>
</organism>
<accession>A0A934X0F8</accession>
<evidence type="ECO:0000313" key="2">
    <source>
        <dbReference type="Proteomes" id="UP000611723"/>
    </source>
</evidence>
<dbReference type="AlphaFoldDB" id="A0A934X0F8"/>
<name>A0A934X0F8_9BACT</name>
<dbReference type="RefSeq" id="WP_201431903.1">
    <property type="nucleotide sequence ID" value="NZ_JAEQBW010000006.1"/>
</dbReference>
<dbReference type="Proteomes" id="UP000611723">
    <property type="component" value="Unassembled WGS sequence"/>
</dbReference>